<dbReference type="GO" id="GO:0010411">
    <property type="term" value="P:xyloglucan metabolic process"/>
    <property type="evidence" value="ECO:0007669"/>
    <property type="project" value="TreeGrafter"/>
</dbReference>
<dbReference type="SUPFAM" id="SSF110296">
    <property type="entry name" value="Oligoxyloglucan reducing end-specific cellobiohydrolase"/>
    <property type="match status" value="2"/>
</dbReference>
<keyword evidence="1" id="KW-0732">Signal</keyword>
<dbReference type="EMBL" id="FMHV01000002">
    <property type="protein sequence ID" value="SCL13803.1"/>
    <property type="molecule type" value="Genomic_DNA"/>
</dbReference>
<dbReference type="Proteomes" id="UP000199413">
    <property type="component" value="Unassembled WGS sequence"/>
</dbReference>
<feature type="chain" id="PRO_5008744595" description="BNR/Asp-box repeat-containing protein" evidence="1">
    <location>
        <begin position="30"/>
        <end position="659"/>
    </location>
</feature>
<dbReference type="PANTHER" id="PTHR43739">
    <property type="entry name" value="XYLOGLUCANASE (EUROFUNG)"/>
    <property type="match status" value="1"/>
</dbReference>
<evidence type="ECO:0008006" key="4">
    <source>
        <dbReference type="Google" id="ProtNLM"/>
    </source>
</evidence>
<protein>
    <recommendedName>
        <fullName evidence="4">BNR/Asp-box repeat-containing protein</fullName>
    </recommendedName>
</protein>
<dbReference type="InterPro" id="IPR015943">
    <property type="entry name" value="WD40/YVTN_repeat-like_dom_sf"/>
</dbReference>
<dbReference type="PANTHER" id="PTHR43739:SF5">
    <property type="entry name" value="EXO-ALPHA-SIALIDASE"/>
    <property type="match status" value="1"/>
</dbReference>
<evidence type="ECO:0000313" key="2">
    <source>
        <dbReference type="EMBL" id="SCL13803.1"/>
    </source>
</evidence>
<evidence type="ECO:0000256" key="1">
    <source>
        <dbReference type="SAM" id="SignalP"/>
    </source>
</evidence>
<dbReference type="InterPro" id="IPR052025">
    <property type="entry name" value="Xyloglucanase_GH74"/>
</dbReference>
<sequence>MHLTTMKRTLLALGLSTALTGVAAMPASAETGTSNTASAAQWQSMGPNASGGYLAFTPAMPSRVYVLPDRGGRVDRSDDHGLTWLPQAKFGIPDGRGTHLAADPHDPDVVYVAGIVAGTGQGFLLRSDDAARTFQTVLDSPTEMSDVVVSPSGQYVFAAGDAGVFVSSDQGMHWLALPGSPNAATRLALEGDDLFVGTREGIYLVEDALGTAGPARKLPVPGDLWVEKLSVRGPVLVASNQARGAVFSTDRGRSWTQLSGPWGAGDSIYHTGLTATGELQVQTGEVSADGTGKQNLWVSSDLGRTWTPKPKATSALDNYNDTGSFPDRPYEQVVSAGGTGIFTTRDSTRFQRIGVPDAQVNTLAVAGSALVAGTAYAGSYRSTAPLTENLQPGYQEWGWTGQRTPIFGNEIDALAAVPGERGGVLRTRGGLCGGDCFALERSTNGGASWRTLNVVGGVSWSLAVDPRDPSKVYAASVYPAVGVYSSQDGGATLTFHQYPGMESVGSVAIDPRTDGALWIGDATGLYHSTDSGSTADKVFDGVVIRVAIDPTDPNHIVAVGRNMIKVSHDGGASFSDAADIPGVFYNDVTFAPDGTLFAASRDKYEPGQGVFRSDDGGLHWSNSVSAQLVDPDVHSVLVSPDGHWLFAGTGSGVYRLALR</sequence>
<keyword evidence="3" id="KW-1185">Reference proteome</keyword>
<feature type="signal peptide" evidence="1">
    <location>
        <begin position="1"/>
        <end position="29"/>
    </location>
</feature>
<name>A0A1C6R9K8_9ACTN</name>
<reference evidence="3" key="1">
    <citation type="submission" date="2016-06" db="EMBL/GenBank/DDBJ databases">
        <authorList>
            <person name="Varghese N."/>
            <person name="Submissions Spin"/>
        </authorList>
    </citation>
    <scope>NUCLEOTIDE SEQUENCE [LARGE SCALE GENOMIC DNA]</scope>
    <source>
        <strain evidence="3">DSM 45431</strain>
    </source>
</reference>
<accession>A0A1C6R9K8</accession>
<evidence type="ECO:0000313" key="3">
    <source>
        <dbReference type="Proteomes" id="UP000199413"/>
    </source>
</evidence>
<dbReference type="STRING" id="568872.GA0070624_0237"/>
<gene>
    <name evidence="2" type="ORF">GA0070624_0237</name>
</gene>
<dbReference type="CDD" id="cd15482">
    <property type="entry name" value="Sialidase_non-viral"/>
    <property type="match status" value="1"/>
</dbReference>
<organism evidence="2 3">
    <name type="scientific">Micromonospora rhizosphaerae</name>
    <dbReference type="NCBI Taxonomy" id="568872"/>
    <lineage>
        <taxon>Bacteria</taxon>
        <taxon>Bacillati</taxon>
        <taxon>Actinomycetota</taxon>
        <taxon>Actinomycetes</taxon>
        <taxon>Micromonosporales</taxon>
        <taxon>Micromonosporaceae</taxon>
        <taxon>Micromonospora</taxon>
    </lineage>
</organism>
<dbReference type="AlphaFoldDB" id="A0A1C6R9K8"/>
<proteinExistence type="predicted"/>
<dbReference type="Gene3D" id="2.130.10.10">
    <property type="entry name" value="YVTN repeat-like/Quinoprotein amine dehydrogenase"/>
    <property type="match status" value="4"/>
</dbReference>